<dbReference type="EMBL" id="JAVRHL010000002">
    <property type="protein sequence ID" value="MDT0682691.1"/>
    <property type="molecule type" value="Genomic_DNA"/>
</dbReference>
<evidence type="ECO:0000313" key="2">
    <source>
        <dbReference type="EMBL" id="MDT0682691.1"/>
    </source>
</evidence>
<evidence type="ECO:0000313" key="3">
    <source>
        <dbReference type="Proteomes" id="UP001265259"/>
    </source>
</evidence>
<evidence type="ECO:0000259" key="1">
    <source>
        <dbReference type="Pfam" id="PF04248"/>
    </source>
</evidence>
<dbReference type="Proteomes" id="UP001265259">
    <property type="component" value="Unassembled WGS sequence"/>
</dbReference>
<sequence>MAEHIKVRPAGGTWVVRAGGAVIAESDDALELTEGDYPSVIYFPREDIAMAFLEESSHSSHCPYKGEAGYFSIITKSKTLKDAAWTYEAPKDGVTEIAGHVAFYNSADEVTVEQV</sequence>
<name>A0ABU3DG41_9RHOB</name>
<dbReference type="Pfam" id="PF04248">
    <property type="entry name" value="NTP_transf_9"/>
    <property type="match status" value="1"/>
</dbReference>
<dbReference type="InterPro" id="IPR038694">
    <property type="entry name" value="DUF427_sf"/>
</dbReference>
<dbReference type="RefSeq" id="WP_311690486.1">
    <property type="nucleotide sequence ID" value="NZ_JAVRHL010000002.1"/>
</dbReference>
<dbReference type="PANTHER" id="PTHR34310">
    <property type="entry name" value="DUF427 DOMAIN PROTEIN (AFU_ORTHOLOGUE AFUA_3G02220)"/>
    <property type="match status" value="1"/>
</dbReference>
<proteinExistence type="predicted"/>
<dbReference type="InterPro" id="IPR007361">
    <property type="entry name" value="DUF427"/>
</dbReference>
<keyword evidence="3" id="KW-1185">Reference proteome</keyword>
<gene>
    <name evidence="2" type="ORF">RM543_08335</name>
</gene>
<organism evidence="2 3">
    <name type="scientific">Tropicimonas omnivorans</name>
    <dbReference type="NCBI Taxonomy" id="3075590"/>
    <lineage>
        <taxon>Bacteria</taxon>
        <taxon>Pseudomonadati</taxon>
        <taxon>Pseudomonadota</taxon>
        <taxon>Alphaproteobacteria</taxon>
        <taxon>Rhodobacterales</taxon>
        <taxon>Roseobacteraceae</taxon>
        <taxon>Tropicimonas</taxon>
    </lineage>
</organism>
<accession>A0ABU3DG41</accession>
<feature type="domain" description="DUF427" evidence="1">
    <location>
        <begin position="15"/>
        <end position="105"/>
    </location>
</feature>
<comment type="caution">
    <text evidence="2">The sequence shown here is derived from an EMBL/GenBank/DDBJ whole genome shotgun (WGS) entry which is preliminary data.</text>
</comment>
<protein>
    <submittedName>
        <fullName evidence="2">DUF427 domain-containing protein</fullName>
    </submittedName>
</protein>
<dbReference type="PANTHER" id="PTHR34310:SF9">
    <property type="entry name" value="BLR5716 PROTEIN"/>
    <property type="match status" value="1"/>
</dbReference>
<reference evidence="2 3" key="1">
    <citation type="submission" date="2023-09" db="EMBL/GenBank/DDBJ databases">
        <authorList>
            <person name="Rey-Velasco X."/>
        </authorList>
    </citation>
    <scope>NUCLEOTIDE SEQUENCE [LARGE SCALE GENOMIC DNA]</scope>
    <source>
        <strain evidence="2 3">F158</strain>
    </source>
</reference>
<dbReference type="Gene3D" id="2.170.150.40">
    <property type="entry name" value="Domain of unknown function (DUF427)"/>
    <property type="match status" value="1"/>
</dbReference>